<feature type="region of interest" description="Disordered" evidence="1">
    <location>
        <begin position="1"/>
        <end position="55"/>
    </location>
</feature>
<gene>
    <name evidence="2" type="ORF">M9Y10_015730</name>
</gene>
<name>A0ABR2L301_9EUKA</name>
<sequence length="55" mass="6043">MEIASQEIESVIPSNSPETTSPFWAGDSRPAAFENTGFNSGVNEDPFVKEFEEGY</sequence>
<organism evidence="2 3">
    <name type="scientific">Tritrichomonas musculus</name>
    <dbReference type="NCBI Taxonomy" id="1915356"/>
    <lineage>
        <taxon>Eukaryota</taxon>
        <taxon>Metamonada</taxon>
        <taxon>Parabasalia</taxon>
        <taxon>Tritrichomonadida</taxon>
        <taxon>Tritrichomonadidae</taxon>
        <taxon>Tritrichomonas</taxon>
    </lineage>
</organism>
<feature type="compositionally biased region" description="Basic and acidic residues" evidence="1">
    <location>
        <begin position="46"/>
        <end position="55"/>
    </location>
</feature>
<protein>
    <submittedName>
        <fullName evidence="2">Uncharacterized protein</fullName>
    </submittedName>
</protein>
<dbReference type="EMBL" id="JAPFFF010000002">
    <property type="protein sequence ID" value="KAK8897764.1"/>
    <property type="molecule type" value="Genomic_DNA"/>
</dbReference>
<accession>A0ABR2L301</accession>
<evidence type="ECO:0000256" key="1">
    <source>
        <dbReference type="SAM" id="MobiDB-lite"/>
    </source>
</evidence>
<proteinExistence type="predicted"/>
<comment type="caution">
    <text evidence="2">The sequence shown here is derived from an EMBL/GenBank/DDBJ whole genome shotgun (WGS) entry which is preliminary data.</text>
</comment>
<evidence type="ECO:0000313" key="2">
    <source>
        <dbReference type="EMBL" id="KAK8897764.1"/>
    </source>
</evidence>
<evidence type="ECO:0000313" key="3">
    <source>
        <dbReference type="Proteomes" id="UP001470230"/>
    </source>
</evidence>
<feature type="compositionally biased region" description="Polar residues" evidence="1">
    <location>
        <begin position="12"/>
        <end position="22"/>
    </location>
</feature>
<reference evidence="2 3" key="1">
    <citation type="submission" date="2024-04" db="EMBL/GenBank/DDBJ databases">
        <title>Tritrichomonas musculus Genome.</title>
        <authorList>
            <person name="Alves-Ferreira E."/>
            <person name="Grigg M."/>
            <person name="Lorenzi H."/>
            <person name="Galac M."/>
        </authorList>
    </citation>
    <scope>NUCLEOTIDE SEQUENCE [LARGE SCALE GENOMIC DNA]</scope>
    <source>
        <strain evidence="2 3">EAF2021</strain>
    </source>
</reference>
<dbReference type="Proteomes" id="UP001470230">
    <property type="component" value="Unassembled WGS sequence"/>
</dbReference>
<keyword evidence="3" id="KW-1185">Reference proteome</keyword>